<sequence>MNTEYYTKESIDLAINKLIDNRTQTQLTSIELIKMMASDETLQGEQRFYAMILDAILSTDEKVSYPEKEQFLILHKCLIETCKELSTDA</sequence>
<name>A0A8E4ZCA7_9CAUD</name>
<evidence type="ECO:0000313" key="2">
    <source>
        <dbReference type="Proteomes" id="UP000693706"/>
    </source>
</evidence>
<reference evidence="1" key="1">
    <citation type="submission" date="2020-07" db="EMBL/GenBank/DDBJ databases">
        <title>Highly diverse flavobacterial phages as mortality factor during North Sea spring blooms.</title>
        <authorList>
            <person name="Bartlau N."/>
            <person name="Wichels A."/>
            <person name="Krohne G."/>
            <person name="Adriaenssens E.M."/>
            <person name="Heins A."/>
            <person name="Fuchs B.M."/>
            <person name="Amann R."/>
            <person name="Moraru C."/>
        </authorList>
    </citation>
    <scope>NUCLEOTIDE SEQUENCE</scope>
</reference>
<accession>A0A8E4ZCA7</accession>
<dbReference type="Proteomes" id="UP000693706">
    <property type="component" value="Segment"/>
</dbReference>
<keyword evidence="2" id="KW-1185">Reference proteome</keyword>
<dbReference type="EMBL" id="MT732457">
    <property type="protein sequence ID" value="QQV90426.1"/>
    <property type="molecule type" value="Genomic_DNA"/>
</dbReference>
<evidence type="ECO:0000313" key="1">
    <source>
        <dbReference type="EMBL" id="QQV90426.1"/>
    </source>
</evidence>
<protein>
    <submittedName>
        <fullName evidence="1">Uncharacterized protein</fullName>
    </submittedName>
</protein>
<organism evidence="1 2">
    <name type="scientific">Olleya phage Harreka_1</name>
    <dbReference type="NCBI Taxonomy" id="2745673"/>
    <lineage>
        <taxon>Viruses</taxon>
        <taxon>Duplodnaviria</taxon>
        <taxon>Heunggongvirae</taxon>
        <taxon>Uroviricota</taxon>
        <taxon>Caudoviricetes</taxon>
        <taxon>Aggregaviridae</taxon>
        <taxon>Harrekavirus</taxon>
        <taxon>Harrekavirus harreka</taxon>
    </lineage>
</organism>
<proteinExistence type="predicted"/>
<gene>
    <name evidence="1" type="ORF">Harreka1_19</name>
</gene>